<name>A0ACA9MAG4_9GLOM</name>
<evidence type="ECO:0000313" key="1">
    <source>
        <dbReference type="EMBL" id="CAG8579330.1"/>
    </source>
</evidence>
<comment type="caution">
    <text evidence="1">The sequence shown here is derived from an EMBL/GenBank/DDBJ whole genome shotgun (WGS) entry which is preliminary data.</text>
</comment>
<gene>
    <name evidence="1" type="ORF">DHETER_LOCUS6398</name>
</gene>
<sequence>KKLNAKNIVRQDINYEKIEKIEEIGNEYSEKFFNKRLQELVGIWKINVNTVEEVNKQFQLFEVCSRNKPNSENKISDS</sequence>
<accession>A0ACA9MAG4</accession>
<organism evidence="1 2">
    <name type="scientific">Dentiscutata heterogama</name>
    <dbReference type="NCBI Taxonomy" id="1316150"/>
    <lineage>
        <taxon>Eukaryota</taxon>
        <taxon>Fungi</taxon>
        <taxon>Fungi incertae sedis</taxon>
        <taxon>Mucoromycota</taxon>
        <taxon>Glomeromycotina</taxon>
        <taxon>Glomeromycetes</taxon>
        <taxon>Diversisporales</taxon>
        <taxon>Gigasporaceae</taxon>
        <taxon>Dentiscutata</taxon>
    </lineage>
</organism>
<proteinExistence type="predicted"/>
<dbReference type="Proteomes" id="UP000789702">
    <property type="component" value="Unassembled WGS sequence"/>
</dbReference>
<keyword evidence="2" id="KW-1185">Reference proteome</keyword>
<protein>
    <submittedName>
        <fullName evidence="1">9212_t:CDS:1</fullName>
    </submittedName>
</protein>
<reference evidence="1" key="1">
    <citation type="submission" date="2021-06" db="EMBL/GenBank/DDBJ databases">
        <authorList>
            <person name="Kallberg Y."/>
            <person name="Tangrot J."/>
            <person name="Rosling A."/>
        </authorList>
    </citation>
    <scope>NUCLEOTIDE SEQUENCE</scope>
    <source>
        <strain evidence="1">IL203A</strain>
    </source>
</reference>
<feature type="non-terminal residue" evidence="1">
    <location>
        <position position="1"/>
    </location>
</feature>
<dbReference type="EMBL" id="CAJVPU010008018">
    <property type="protein sequence ID" value="CAG8579330.1"/>
    <property type="molecule type" value="Genomic_DNA"/>
</dbReference>
<evidence type="ECO:0000313" key="2">
    <source>
        <dbReference type="Proteomes" id="UP000789702"/>
    </source>
</evidence>